<reference evidence="1 2" key="1">
    <citation type="submission" date="2018-08" db="EMBL/GenBank/DDBJ databases">
        <title>Recombination of ecologically and evolutionarily significant loci maintains genetic cohesion in the Pseudomonas syringae species complex.</title>
        <authorList>
            <person name="Dillon M."/>
            <person name="Thakur S."/>
            <person name="Almeida R.N.D."/>
            <person name="Weir B.S."/>
            <person name="Guttman D.S."/>
        </authorList>
    </citation>
    <scope>NUCLEOTIDE SEQUENCE [LARGE SCALE GENOMIC DNA]</scope>
    <source>
        <strain evidence="1 2">ICMP 9829</strain>
    </source>
</reference>
<sequence>MRLSASINPPSQQRMLGRKLASQLGGLILTLRVSK</sequence>
<dbReference type="EMBL" id="RBTT01000186">
    <property type="protein sequence ID" value="RMU08286.1"/>
    <property type="molecule type" value="Genomic_DNA"/>
</dbReference>
<organism evidence="1 2">
    <name type="scientific">Pseudomonas syringae pv. coriandricola</name>
    <dbReference type="NCBI Taxonomy" id="264453"/>
    <lineage>
        <taxon>Bacteria</taxon>
        <taxon>Pseudomonadati</taxon>
        <taxon>Pseudomonadota</taxon>
        <taxon>Gammaproteobacteria</taxon>
        <taxon>Pseudomonadales</taxon>
        <taxon>Pseudomonadaceae</taxon>
        <taxon>Pseudomonas</taxon>
    </lineage>
</organism>
<comment type="caution">
    <text evidence="1">The sequence shown here is derived from an EMBL/GenBank/DDBJ whole genome shotgun (WGS) entry which is preliminary data.</text>
</comment>
<proteinExistence type="predicted"/>
<name>A0A3M5RH18_9PSED</name>
<evidence type="ECO:0000313" key="1">
    <source>
        <dbReference type="EMBL" id="RMU08286.1"/>
    </source>
</evidence>
<protein>
    <submittedName>
        <fullName evidence="1">Uncharacterized protein</fullName>
    </submittedName>
</protein>
<gene>
    <name evidence="1" type="ORF">ALP36_02004</name>
</gene>
<dbReference type="Proteomes" id="UP000274212">
    <property type="component" value="Unassembled WGS sequence"/>
</dbReference>
<accession>A0A3M5RH18</accession>
<dbReference type="AlphaFoldDB" id="A0A3M5RH18"/>
<evidence type="ECO:0000313" key="2">
    <source>
        <dbReference type="Proteomes" id="UP000274212"/>
    </source>
</evidence>